<evidence type="ECO:0000313" key="3">
    <source>
        <dbReference type="Proteomes" id="UP000887116"/>
    </source>
</evidence>
<feature type="compositionally biased region" description="Polar residues" evidence="1">
    <location>
        <begin position="1"/>
        <end position="14"/>
    </location>
</feature>
<feature type="region of interest" description="Disordered" evidence="1">
    <location>
        <begin position="1"/>
        <end position="87"/>
    </location>
</feature>
<accession>A0A8X6HPD8</accession>
<feature type="compositionally biased region" description="Acidic residues" evidence="1">
    <location>
        <begin position="15"/>
        <end position="50"/>
    </location>
</feature>
<dbReference type="AlphaFoldDB" id="A0A8X6HPD8"/>
<keyword evidence="3" id="KW-1185">Reference proteome</keyword>
<comment type="caution">
    <text evidence="2">The sequence shown here is derived from an EMBL/GenBank/DDBJ whole genome shotgun (WGS) entry which is preliminary data.</text>
</comment>
<evidence type="ECO:0000256" key="1">
    <source>
        <dbReference type="SAM" id="MobiDB-lite"/>
    </source>
</evidence>
<organism evidence="2 3">
    <name type="scientific">Trichonephila clavata</name>
    <name type="common">Joro spider</name>
    <name type="synonym">Nephila clavata</name>
    <dbReference type="NCBI Taxonomy" id="2740835"/>
    <lineage>
        <taxon>Eukaryota</taxon>
        <taxon>Metazoa</taxon>
        <taxon>Ecdysozoa</taxon>
        <taxon>Arthropoda</taxon>
        <taxon>Chelicerata</taxon>
        <taxon>Arachnida</taxon>
        <taxon>Araneae</taxon>
        <taxon>Araneomorphae</taxon>
        <taxon>Entelegynae</taxon>
        <taxon>Araneoidea</taxon>
        <taxon>Nephilidae</taxon>
        <taxon>Trichonephila</taxon>
    </lineage>
</organism>
<name>A0A8X6HPD8_TRICU</name>
<proteinExistence type="predicted"/>
<reference evidence="2" key="1">
    <citation type="submission" date="2020-07" db="EMBL/GenBank/DDBJ databases">
        <title>Multicomponent nature underlies the extraordinary mechanical properties of spider dragline silk.</title>
        <authorList>
            <person name="Kono N."/>
            <person name="Nakamura H."/>
            <person name="Mori M."/>
            <person name="Yoshida Y."/>
            <person name="Ohtoshi R."/>
            <person name="Malay A.D."/>
            <person name="Moran D.A.P."/>
            <person name="Tomita M."/>
            <person name="Numata K."/>
            <person name="Arakawa K."/>
        </authorList>
    </citation>
    <scope>NUCLEOTIDE SEQUENCE</scope>
</reference>
<sequence length="87" mass="9242">MSDNAEQNTAPATENENDAEVETGEEPENEAEAEEVKDETAADENAGDSDESGKPQVAAGTKTATDETAIRTQRRHFPGKTDSSIFG</sequence>
<dbReference type="EMBL" id="BMAO01018954">
    <property type="protein sequence ID" value="GFR27418.1"/>
    <property type="molecule type" value="Genomic_DNA"/>
</dbReference>
<dbReference type="OrthoDB" id="6437585at2759"/>
<gene>
    <name evidence="2" type="ORF">TNCT_247781</name>
</gene>
<dbReference type="Proteomes" id="UP000887116">
    <property type="component" value="Unassembled WGS sequence"/>
</dbReference>
<protein>
    <submittedName>
        <fullName evidence="2">Uncharacterized protein</fullName>
    </submittedName>
</protein>
<evidence type="ECO:0000313" key="2">
    <source>
        <dbReference type="EMBL" id="GFR27418.1"/>
    </source>
</evidence>